<dbReference type="EMBL" id="DSTX01000011">
    <property type="protein sequence ID" value="HFK20980.1"/>
    <property type="molecule type" value="Genomic_DNA"/>
</dbReference>
<dbReference type="AlphaFoldDB" id="A0A7C3ETL6"/>
<gene>
    <name evidence="3" type="ORF">ENS19_06870</name>
</gene>
<accession>A0A7C3ETL6</accession>
<keyword evidence="1" id="KW-0175">Coiled coil</keyword>
<proteinExistence type="predicted"/>
<evidence type="ECO:0000313" key="3">
    <source>
        <dbReference type="EMBL" id="HFK20980.1"/>
    </source>
</evidence>
<comment type="caution">
    <text evidence="3">The sequence shown here is derived from an EMBL/GenBank/DDBJ whole genome shotgun (WGS) entry which is preliminary data.</text>
</comment>
<evidence type="ECO:0000256" key="1">
    <source>
        <dbReference type="SAM" id="Coils"/>
    </source>
</evidence>
<reference evidence="3" key="1">
    <citation type="journal article" date="2020" name="mSystems">
        <title>Genome- and Community-Level Interaction Insights into Carbon Utilization and Element Cycling Functions of Hydrothermarchaeota in Hydrothermal Sediment.</title>
        <authorList>
            <person name="Zhou Z."/>
            <person name="Liu Y."/>
            <person name="Xu W."/>
            <person name="Pan J."/>
            <person name="Luo Z.H."/>
            <person name="Li M."/>
        </authorList>
    </citation>
    <scope>NUCLEOTIDE SEQUENCE [LARGE SCALE GENOMIC DNA]</scope>
    <source>
        <strain evidence="3">SpSt-468</strain>
    </source>
</reference>
<feature type="coiled-coil region" evidence="1">
    <location>
        <begin position="37"/>
        <end position="79"/>
    </location>
</feature>
<name>A0A7C3ETL6_9CREN</name>
<feature type="domain" description="DZANK-type" evidence="2">
    <location>
        <begin position="4"/>
        <end position="102"/>
    </location>
</feature>
<dbReference type="InterPro" id="IPR025874">
    <property type="entry name" value="DZR"/>
</dbReference>
<evidence type="ECO:0000259" key="2">
    <source>
        <dbReference type="Pfam" id="PF12773"/>
    </source>
</evidence>
<dbReference type="Pfam" id="PF12773">
    <property type="entry name" value="DZR"/>
    <property type="match status" value="1"/>
</dbReference>
<organism evidence="3">
    <name type="scientific">Candidatus Methanomethylicus mesodigestus</name>
    <dbReference type="NCBI Taxonomy" id="1867258"/>
    <lineage>
        <taxon>Archaea</taxon>
        <taxon>Thermoproteota</taxon>
        <taxon>Methanosuratincolia</taxon>
        <taxon>Candidatus Methanomethylicales</taxon>
        <taxon>Candidatus Methanomethylicaceae</taxon>
        <taxon>Candidatus Methanomethylicus</taxon>
    </lineage>
</organism>
<protein>
    <submittedName>
        <fullName evidence="3">Zinc-ribbon domain-containing protein</fullName>
    </submittedName>
</protein>
<sequence length="107" mass="11260">MAYCMKCGKKIDDDAFFCPACGARTRAGAAAGAGSPFDEVREAIAKAGKEMEKALAKAAKEMEDAIKSIHENAKEALKEKTTTCPSCKEVNPSSASYCSKCGAKLTD</sequence>